<comment type="subcellular location">
    <subcellularLocation>
        <location evidence="1 10">Cytoplasm</location>
    </subcellularLocation>
</comment>
<evidence type="ECO:0000259" key="12">
    <source>
        <dbReference type="Pfam" id="PF00749"/>
    </source>
</evidence>
<dbReference type="GO" id="GO:0006424">
    <property type="term" value="P:glutamyl-tRNA aminoacylation"/>
    <property type="evidence" value="ECO:0007669"/>
    <property type="project" value="UniProtKB-UniRule"/>
</dbReference>
<feature type="binding site" evidence="10">
    <location>
        <position position="241"/>
    </location>
    <ligand>
        <name>ATP</name>
        <dbReference type="ChEBI" id="CHEBI:30616"/>
    </ligand>
</feature>
<dbReference type="Gene3D" id="3.40.50.620">
    <property type="entry name" value="HUPs"/>
    <property type="match status" value="1"/>
</dbReference>
<dbReference type="GO" id="GO:0005829">
    <property type="term" value="C:cytosol"/>
    <property type="evidence" value="ECO:0007669"/>
    <property type="project" value="TreeGrafter"/>
</dbReference>
<evidence type="ECO:0000313" key="14">
    <source>
        <dbReference type="EMBL" id="QIE01828.1"/>
    </source>
</evidence>
<evidence type="ECO:0000313" key="15">
    <source>
        <dbReference type="Proteomes" id="UP000502958"/>
    </source>
</evidence>
<feature type="short sequence motif" description="'HIGH' region" evidence="10">
    <location>
        <begin position="9"/>
        <end position="19"/>
    </location>
</feature>
<keyword evidence="6 10" id="KW-0547">Nucleotide-binding</keyword>
<evidence type="ECO:0000256" key="5">
    <source>
        <dbReference type="ARBA" id="ARBA00022598"/>
    </source>
</evidence>
<dbReference type="CDD" id="cd00808">
    <property type="entry name" value="GluRS_core"/>
    <property type="match status" value="1"/>
</dbReference>
<gene>
    <name evidence="10 14" type="primary">gltX</name>
    <name evidence="14" type="ORF">GUU85_00330</name>
</gene>
<dbReference type="InterPro" id="IPR014729">
    <property type="entry name" value="Rossmann-like_a/b/a_fold"/>
</dbReference>
<evidence type="ECO:0000256" key="9">
    <source>
        <dbReference type="ARBA" id="ARBA00023146"/>
    </source>
</evidence>
<reference evidence="14 15" key="1">
    <citation type="submission" date="2020-01" db="EMBL/GenBank/DDBJ databases">
        <title>Complete genome of Buchnera aphidicola isolated from Chaitophorus populeti.</title>
        <authorList>
            <person name="Park J."/>
            <person name="Xi H."/>
        </authorList>
    </citation>
    <scope>NUCLEOTIDE SEQUENCE [LARGE SCALE GENOMIC DNA]</scope>
    <source>
        <strain evidence="14 15">UsonBac</strain>
    </source>
</reference>
<dbReference type="NCBIfam" id="TIGR00464">
    <property type="entry name" value="gltX_bact"/>
    <property type="match status" value="1"/>
</dbReference>
<dbReference type="FunFam" id="3.40.50.620:FF:000007">
    <property type="entry name" value="Glutamate--tRNA ligase"/>
    <property type="match status" value="1"/>
</dbReference>
<dbReference type="Proteomes" id="UP000502958">
    <property type="component" value="Chromosome"/>
</dbReference>
<dbReference type="InterPro" id="IPR008925">
    <property type="entry name" value="aa_tRNA-synth_I_cd-bd_sf"/>
</dbReference>
<dbReference type="PANTHER" id="PTHR43311">
    <property type="entry name" value="GLUTAMATE--TRNA LIGASE"/>
    <property type="match status" value="1"/>
</dbReference>
<dbReference type="AlphaFoldDB" id="A0A6C1FAE6"/>
<dbReference type="InterPro" id="IPR049940">
    <property type="entry name" value="GluQ/Sye"/>
</dbReference>
<feature type="domain" description="Aminoacyl-tRNA synthetase class I anticodon-binding" evidence="13">
    <location>
        <begin position="321"/>
        <end position="462"/>
    </location>
</feature>
<evidence type="ECO:0000256" key="2">
    <source>
        <dbReference type="ARBA" id="ARBA00007894"/>
    </source>
</evidence>
<comment type="catalytic activity">
    <reaction evidence="10">
        <text>tRNA(Glu) + L-glutamate + ATP = L-glutamyl-tRNA(Glu) + AMP + diphosphate</text>
        <dbReference type="Rhea" id="RHEA:23540"/>
        <dbReference type="Rhea" id="RHEA-COMP:9663"/>
        <dbReference type="Rhea" id="RHEA-COMP:9680"/>
        <dbReference type="ChEBI" id="CHEBI:29985"/>
        <dbReference type="ChEBI" id="CHEBI:30616"/>
        <dbReference type="ChEBI" id="CHEBI:33019"/>
        <dbReference type="ChEBI" id="CHEBI:78442"/>
        <dbReference type="ChEBI" id="CHEBI:78520"/>
        <dbReference type="ChEBI" id="CHEBI:456215"/>
        <dbReference type="EC" id="6.1.1.17"/>
    </reaction>
</comment>
<dbReference type="PANTHER" id="PTHR43311:SF2">
    <property type="entry name" value="GLUTAMATE--TRNA LIGASE, MITOCHONDRIAL-RELATED"/>
    <property type="match status" value="1"/>
</dbReference>
<dbReference type="InterPro" id="IPR020751">
    <property type="entry name" value="aa-tRNA-synth_I_codon-bd_sub2"/>
</dbReference>
<evidence type="ECO:0000259" key="13">
    <source>
        <dbReference type="Pfam" id="PF19269"/>
    </source>
</evidence>
<keyword evidence="7 10" id="KW-0067">ATP-binding</keyword>
<feature type="short sequence motif" description="'KMSKS' region" evidence="10">
    <location>
        <begin position="238"/>
        <end position="242"/>
    </location>
</feature>
<feature type="domain" description="Glutamyl/glutaminyl-tRNA synthetase class Ib catalytic" evidence="12">
    <location>
        <begin position="2"/>
        <end position="306"/>
    </location>
</feature>
<evidence type="ECO:0000256" key="11">
    <source>
        <dbReference type="SAM" id="Phobius"/>
    </source>
</evidence>
<proteinExistence type="inferred from homology"/>
<dbReference type="InterPro" id="IPR020058">
    <property type="entry name" value="Glu/Gln-tRNA-synth_Ib_cat-dom"/>
</dbReference>
<evidence type="ECO:0000256" key="6">
    <source>
        <dbReference type="ARBA" id="ARBA00022741"/>
    </source>
</evidence>
<keyword evidence="9 10" id="KW-0030">Aminoacyl-tRNA synthetase</keyword>
<comment type="subunit">
    <text evidence="3 10">Monomer.</text>
</comment>
<dbReference type="Gene3D" id="1.10.10.350">
    <property type="match status" value="1"/>
</dbReference>
<evidence type="ECO:0000256" key="4">
    <source>
        <dbReference type="ARBA" id="ARBA00022490"/>
    </source>
</evidence>
<name>A0A6C1FAE6_BUCUN</name>
<evidence type="ECO:0000256" key="7">
    <source>
        <dbReference type="ARBA" id="ARBA00022840"/>
    </source>
</evidence>
<dbReference type="SUPFAM" id="SSF48163">
    <property type="entry name" value="An anticodon-binding domain of class I aminoacyl-tRNA synthetases"/>
    <property type="match status" value="1"/>
</dbReference>
<evidence type="ECO:0000256" key="10">
    <source>
        <dbReference type="HAMAP-Rule" id="MF_00022"/>
    </source>
</evidence>
<keyword evidence="11" id="KW-0472">Membrane</keyword>
<dbReference type="Pfam" id="PF19269">
    <property type="entry name" value="Anticodon_2"/>
    <property type="match status" value="1"/>
</dbReference>
<dbReference type="SUPFAM" id="SSF52374">
    <property type="entry name" value="Nucleotidylyl transferase"/>
    <property type="match status" value="1"/>
</dbReference>
<feature type="transmembrane region" description="Helical" evidence="11">
    <location>
        <begin position="427"/>
        <end position="450"/>
    </location>
</feature>
<dbReference type="EC" id="6.1.1.17" evidence="10"/>
<accession>A0A6C1FAE6</accession>
<protein>
    <recommendedName>
        <fullName evidence="10">Glutamate--tRNA ligase</fullName>
        <ecNumber evidence="10">6.1.1.17</ecNumber>
    </recommendedName>
    <alternativeName>
        <fullName evidence="10">Glutamyl-tRNA synthetase</fullName>
        <shortName evidence="10">GluRS</shortName>
    </alternativeName>
</protein>
<organism evidence="14 15">
    <name type="scientific">Buchnera aphidicola subsp. Uroleucon sonchi</name>
    <dbReference type="NCBI Taxonomy" id="118118"/>
    <lineage>
        <taxon>Bacteria</taxon>
        <taxon>Pseudomonadati</taxon>
        <taxon>Pseudomonadota</taxon>
        <taxon>Gammaproteobacteria</taxon>
        <taxon>Enterobacterales</taxon>
        <taxon>Erwiniaceae</taxon>
        <taxon>Buchnera</taxon>
    </lineage>
</organism>
<dbReference type="GO" id="GO:0004818">
    <property type="term" value="F:glutamate-tRNA ligase activity"/>
    <property type="evidence" value="ECO:0007669"/>
    <property type="project" value="UniProtKB-UniRule"/>
</dbReference>
<sequence>MKVITRFAPSPTGNLHIGSIRTALYSWLFARHYNGKFILRIEDTDLSRIDLMAVDSILNGLKWLGLNWDEKPFFQTKRLSRYKEVINLMLEKEDAYICVCSSEKLLEIKNKQIKLGYKPRYPGICRNLKIKKDKLNKNYVIRFKNPLVGQVIFQDQIRGEIIFQNTELDDFIIQRSNGMPTYNFCVVIDDADMKITHIIRGEDHINNTPRQINVFKSLGFKIPIYAHLSMIFDESKQKFSKRKHAVNILEYCQNGFLPEALLNYIVRLGWSHGNQEIFSKNEMIKLFNLKSINKSASIINTKKLLWINKYYINNLSLDTLTQLIYEYMTKQKINITNGPDLKSLIILFQGRHATLKDMMESFRYFYEESNFFNSNIEQKYNVIENCVTLEMFYEKINNLFDWEDKYISMIINDISKETSVQKKDINMLLRISITGSLYTPSISSIIYLIGKQKVLLRIRKAINYIKMHKA</sequence>
<comment type="function">
    <text evidence="10">Catalyzes the attachment of glutamate to tRNA(Glu) in a two-step reaction: glutamate is first activated by ATP to form Glu-AMP and then transferred to the acceptor end of tRNA(Glu).</text>
</comment>
<dbReference type="GO" id="GO:0008270">
    <property type="term" value="F:zinc ion binding"/>
    <property type="evidence" value="ECO:0007669"/>
    <property type="project" value="InterPro"/>
</dbReference>
<keyword evidence="8 10" id="KW-0648">Protein biosynthesis</keyword>
<dbReference type="InterPro" id="IPR000924">
    <property type="entry name" value="Glu/Gln-tRNA-synth"/>
</dbReference>
<keyword evidence="11" id="KW-0812">Transmembrane</keyword>
<dbReference type="GO" id="GO:0005524">
    <property type="term" value="F:ATP binding"/>
    <property type="evidence" value="ECO:0007669"/>
    <property type="project" value="UniProtKB-UniRule"/>
</dbReference>
<evidence type="ECO:0000256" key="8">
    <source>
        <dbReference type="ARBA" id="ARBA00022917"/>
    </source>
</evidence>
<dbReference type="InterPro" id="IPR004527">
    <property type="entry name" value="Glu-tRNA-ligase_bac/mito"/>
</dbReference>
<dbReference type="Pfam" id="PF00749">
    <property type="entry name" value="tRNA-synt_1c"/>
    <property type="match status" value="1"/>
</dbReference>
<keyword evidence="11" id="KW-1133">Transmembrane helix</keyword>
<dbReference type="EMBL" id="CP047588">
    <property type="protein sequence ID" value="QIE01828.1"/>
    <property type="molecule type" value="Genomic_DNA"/>
</dbReference>
<dbReference type="InterPro" id="IPR045462">
    <property type="entry name" value="aa-tRNA-synth_I_cd-bd"/>
</dbReference>
<evidence type="ECO:0000256" key="1">
    <source>
        <dbReference type="ARBA" id="ARBA00004496"/>
    </source>
</evidence>
<keyword evidence="4 10" id="KW-0963">Cytoplasm</keyword>
<dbReference type="InterPro" id="IPR033910">
    <property type="entry name" value="GluRS_core"/>
</dbReference>
<dbReference type="GO" id="GO:0000049">
    <property type="term" value="F:tRNA binding"/>
    <property type="evidence" value="ECO:0007669"/>
    <property type="project" value="InterPro"/>
</dbReference>
<comment type="similarity">
    <text evidence="2 10">Belongs to the class-I aminoacyl-tRNA synthetase family. Glutamate--tRNA ligase type 1 subfamily.</text>
</comment>
<dbReference type="RefSeq" id="WP_163118922.1">
    <property type="nucleotide sequence ID" value="NZ_CP047588.1"/>
</dbReference>
<keyword evidence="5 10" id="KW-0436">Ligase</keyword>
<evidence type="ECO:0000256" key="3">
    <source>
        <dbReference type="ARBA" id="ARBA00011245"/>
    </source>
</evidence>
<dbReference type="HAMAP" id="MF_00022">
    <property type="entry name" value="Glu_tRNA_synth_type1"/>
    <property type="match status" value="1"/>
</dbReference>
<comment type="caution">
    <text evidence="10">Lacks conserved residue(s) required for the propagation of feature annotation.</text>
</comment>
<dbReference type="PRINTS" id="PR00987">
    <property type="entry name" value="TRNASYNTHGLU"/>
</dbReference>